<evidence type="ECO:0000313" key="2">
    <source>
        <dbReference type="Proteomes" id="UP000019330"/>
    </source>
</evidence>
<protein>
    <submittedName>
        <fullName evidence="1">Uncharacterized protein</fullName>
    </submittedName>
</protein>
<geneLocation type="plasmid" evidence="1 2">
    <name>unnamed</name>
</geneLocation>
<evidence type="ECO:0000313" key="1">
    <source>
        <dbReference type="EMBL" id="AHH11101.1"/>
    </source>
</evidence>
<accession>W5T1G8</accession>
<organism evidence="1">
    <name type="scientific">Borrelia coriaceae ATCC 43381</name>
    <dbReference type="NCBI Taxonomy" id="1408429"/>
    <lineage>
        <taxon>Bacteria</taxon>
        <taxon>Pseudomonadati</taxon>
        <taxon>Spirochaetota</taxon>
        <taxon>Spirochaetia</taxon>
        <taxon>Spirochaetales</taxon>
        <taxon>Borreliaceae</taxon>
        <taxon>Borrelia</taxon>
    </lineage>
</organism>
<reference evidence="1" key="1">
    <citation type="submission" date="2013-04" db="EMBL/GenBank/DDBJ databases">
        <title>Comparative Genomics of Relapsing Fever Spirochetes.</title>
        <authorList>
            <person name="Schwan T.G."/>
            <person name="Raffel S.J."/>
            <person name="Porcella S.F."/>
            <person name="Martens C.A."/>
            <person name="Bruno D.P."/>
            <person name="Ricklefs S.M."/>
            <person name="Barbian K.B."/>
        </authorList>
    </citation>
    <scope>NUCLEOTIDE SEQUENCE</scope>
    <source>
        <strain evidence="1">Co53</strain>
        <plasmid evidence="1">unnamed</plasmid>
    </source>
</reference>
<dbReference type="AlphaFoldDB" id="W5T1G8"/>
<dbReference type="RefSeq" id="WP_025408454.1">
    <property type="nucleotide sequence ID" value="NZ_CP005746.1"/>
</dbReference>
<gene>
    <name evidence="1" type="ORF">BCO_0000805</name>
</gene>
<sequence>MGVRLLILRLCFVVGLFIIPFLSCKARESQEFTTSTYLSNYIGAGGFGLSLRNDDNSFVIYYSESYDTSVKLYITIKDEDAIIIKDIKLNKYDVCLYDNLSNRELSLDNSSLIKKWNIDYDVDFNRCKAKWKELIEDAKGGDLKFKVTVSKLDDKNEKTYEFRVSAANLGLLVGLIEKVYQVYTE</sequence>
<keyword evidence="1" id="KW-0614">Plasmid</keyword>
<name>W5T1G8_9SPIR</name>
<keyword evidence="2" id="KW-1185">Reference proteome</keyword>
<dbReference type="Proteomes" id="UP000019330">
    <property type="component" value="Plasmid unnamed"/>
</dbReference>
<dbReference type="EMBL" id="CP005746">
    <property type="protein sequence ID" value="AHH11101.1"/>
    <property type="molecule type" value="Genomic_DNA"/>
</dbReference>
<proteinExistence type="predicted"/>
<dbReference type="HOGENOM" id="CLU_1529718_0_0_12"/>
<dbReference type="OrthoDB" id="3099201at2"/>